<dbReference type="OrthoDB" id="9796561at2"/>
<comment type="catalytic activity">
    <reaction evidence="4">
        <text>(R)-pantoate + NADP(+) = 2-dehydropantoate + NADPH + H(+)</text>
        <dbReference type="Rhea" id="RHEA:16233"/>
        <dbReference type="ChEBI" id="CHEBI:11561"/>
        <dbReference type="ChEBI" id="CHEBI:15378"/>
        <dbReference type="ChEBI" id="CHEBI:15980"/>
        <dbReference type="ChEBI" id="CHEBI:57783"/>
        <dbReference type="ChEBI" id="CHEBI:58349"/>
        <dbReference type="EC" id="1.1.1.169"/>
    </reaction>
</comment>
<dbReference type="RefSeq" id="WP_146915672.1">
    <property type="nucleotide sequence ID" value="NZ_CP042430.1"/>
</dbReference>
<evidence type="ECO:0000313" key="7">
    <source>
        <dbReference type="EMBL" id="QEC46452.1"/>
    </source>
</evidence>
<dbReference type="SUPFAM" id="SSF48179">
    <property type="entry name" value="6-phosphogluconate dehydrogenase C-terminal domain-like"/>
    <property type="match status" value="1"/>
</dbReference>
<dbReference type="GO" id="GO:0008677">
    <property type="term" value="F:2-dehydropantoate 2-reductase activity"/>
    <property type="evidence" value="ECO:0007669"/>
    <property type="project" value="UniProtKB-EC"/>
</dbReference>
<dbReference type="InterPro" id="IPR013328">
    <property type="entry name" value="6PGD_dom2"/>
</dbReference>
<comment type="similarity">
    <text evidence="1 4">Belongs to the ketopantoate reductase family.</text>
</comment>
<evidence type="ECO:0000256" key="1">
    <source>
        <dbReference type="ARBA" id="ARBA00007870"/>
    </source>
</evidence>
<evidence type="ECO:0000313" key="8">
    <source>
        <dbReference type="Proteomes" id="UP000321805"/>
    </source>
</evidence>
<dbReference type="PANTHER" id="PTHR21708:SF26">
    <property type="entry name" value="2-DEHYDROPANTOATE 2-REDUCTASE"/>
    <property type="match status" value="1"/>
</dbReference>
<dbReference type="UniPathway" id="UPA00028">
    <property type="reaction ID" value="UER00004"/>
</dbReference>
<dbReference type="InterPro" id="IPR013332">
    <property type="entry name" value="KPR_N"/>
</dbReference>
<dbReference type="GO" id="GO:0015940">
    <property type="term" value="P:pantothenate biosynthetic process"/>
    <property type="evidence" value="ECO:0007669"/>
    <property type="project" value="UniProtKB-UniPathway"/>
</dbReference>
<dbReference type="FunFam" id="1.10.1040.10:FF:000017">
    <property type="entry name" value="2-dehydropantoate 2-reductase"/>
    <property type="match status" value="1"/>
</dbReference>
<keyword evidence="3 4" id="KW-0560">Oxidoreductase</keyword>
<dbReference type="GO" id="GO:0005737">
    <property type="term" value="C:cytoplasm"/>
    <property type="evidence" value="ECO:0007669"/>
    <property type="project" value="TreeGrafter"/>
</dbReference>
<comment type="pathway">
    <text evidence="4">Cofactor biosynthesis; (R)-pantothenate biosynthesis; (R)-pantoate from 3-methyl-2-oxobutanoate: step 2/2.</text>
</comment>
<keyword evidence="4" id="KW-0566">Pantothenate biosynthesis</keyword>
<dbReference type="Pfam" id="PF08546">
    <property type="entry name" value="ApbA_C"/>
    <property type="match status" value="1"/>
</dbReference>
<feature type="domain" description="Ketopantoate reductase N-terminal" evidence="5">
    <location>
        <begin position="3"/>
        <end position="151"/>
    </location>
</feature>
<sequence length="311" mass="32352">MRIAIVGVGAMGAVYAGLLGRAGNEVWAIDVDEEHVAAMRERGLRVEGASGDSTVAVHATTDAGEAGEVDLVVIATKAHHVQDAARAAAPLLGDDTLVLSIQNGLGSADRVAAVLGEDRVAMGVVGGFGASIRGPGHVHHHGLELVRLGERRGPVSPRIERVADVWRAAGFTVNTYDDVHKLVWEKLICNVAFSGPCAMTGLTIQGMLDSPSGWWVSSSCAEEAYAVARAMDVDLGFDDASAYVRAFGEKIPGARPSMLLDVLAGRRTEVDVINGAIGPLAHEHGVPAPVNETVTALVRVKDDQAGQGHGG</sequence>
<dbReference type="InterPro" id="IPR008927">
    <property type="entry name" value="6-PGluconate_DH-like_C_sf"/>
</dbReference>
<dbReference type="Proteomes" id="UP000321805">
    <property type="component" value="Chromosome"/>
</dbReference>
<dbReference type="AlphaFoldDB" id="A0A5B8U0G5"/>
<evidence type="ECO:0000256" key="2">
    <source>
        <dbReference type="ARBA" id="ARBA00022857"/>
    </source>
</evidence>
<dbReference type="KEGG" id="bsol:FSW04_01895"/>
<gene>
    <name evidence="7" type="ORF">FSW04_01895</name>
</gene>
<dbReference type="Pfam" id="PF02558">
    <property type="entry name" value="ApbA"/>
    <property type="match status" value="1"/>
</dbReference>
<evidence type="ECO:0000256" key="4">
    <source>
        <dbReference type="RuleBase" id="RU362068"/>
    </source>
</evidence>
<dbReference type="EMBL" id="CP042430">
    <property type="protein sequence ID" value="QEC46452.1"/>
    <property type="molecule type" value="Genomic_DNA"/>
</dbReference>
<dbReference type="EC" id="1.1.1.169" evidence="4"/>
<feature type="domain" description="Ketopantoate reductase C-terminal" evidence="6">
    <location>
        <begin position="179"/>
        <end position="301"/>
    </location>
</feature>
<proteinExistence type="inferred from homology"/>
<dbReference type="SUPFAM" id="SSF51735">
    <property type="entry name" value="NAD(P)-binding Rossmann-fold domains"/>
    <property type="match status" value="1"/>
</dbReference>
<keyword evidence="2 4" id="KW-0521">NADP</keyword>
<evidence type="ECO:0000259" key="6">
    <source>
        <dbReference type="Pfam" id="PF08546"/>
    </source>
</evidence>
<dbReference type="Gene3D" id="3.40.50.720">
    <property type="entry name" value="NAD(P)-binding Rossmann-like Domain"/>
    <property type="match status" value="1"/>
</dbReference>
<dbReference type="InterPro" id="IPR051402">
    <property type="entry name" value="KPR-Related"/>
</dbReference>
<dbReference type="InterPro" id="IPR013752">
    <property type="entry name" value="KPA_reductase"/>
</dbReference>
<name>A0A5B8U0G5_9ACTN</name>
<comment type="function">
    <text evidence="4">Catalyzes the NADPH-dependent reduction of ketopantoate into pantoic acid.</text>
</comment>
<accession>A0A5B8U0G5</accession>
<keyword evidence="8" id="KW-1185">Reference proteome</keyword>
<evidence type="ECO:0000256" key="3">
    <source>
        <dbReference type="ARBA" id="ARBA00023002"/>
    </source>
</evidence>
<dbReference type="InterPro" id="IPR003710">
    <property type="entry name" value="ApbA"/>
</dbReference>
<organism evidence="7 8">
    <name type="scientific">Baekduia soli</name>
    <dbReference type="NCBI Taxonomy" id="496014"/>
    <lineage>
        <taxon>Bacteria</taxon>
        <taxon>Bacillati</taxon>
        <taxon>Actinomycetota</taxon>
        <taxon>Thermoleophilia</taxon>
        <taxon>Solirubrobacterales</taxon>
        <taxon>Baekduiaceae</taxon>
        <taxon>Baekduia</taxon>
    </lineage>
</organism>
<dbReference type="Gene3D" id="1.10.1040.10">
    <property type="entry name" value="N-(1-d-carboxylethyl)-l-norvaline Dehydrogenase, domain 2"/>
    <property type="match status" value="1"/>
</dbReference>
<dbReference type="PANTHER" id="PTHR21708">
    <property type="entry name" value="PROBABLE 2-DEHYDROPANTOATE 2-REDUCTASE"/>
    <property type="match status" value="1"/>
</dbReference>
<reference evidence="7 8" key="1">
    <citation type="journal article" date="2018" name="J. Microbiol.">
        <title>Baekduia soli gen. nov., sp. nov., a novel bacterium isolated from the soil of Baekdu Mountain and proposal of a novel family name, Baekduiaceae fam. nov.</title>
        <authorList>
            <person name="An D.S."/>
            <person name="Siddiqi M.Z."/>
            <person name="Kim K.H."/>
            <person name="Yu H.S."/>
            <person name="Im W.T."/>
        </authorList>
    </citation>
    <scope>NUCLEOTIDE SEQUENCE [LARGE SCALE GENOMIC DNA]</scope>
    <source>
        <strain evidence="7 8">BR7-21</strain>
    </source>
</reference>
<protein>
    <recommendedName>
        <fullName evidence="4">2-dehydropantoate 2-reductase</fullName>
        <ecNumber evidence="4">1.1.1.169</ecNumber>
    </recommendedName>
    <alternativeName>
        <fullName evidence="4">Ketopantoate reductase</fullName>
    </alternativeName>
</protein>
<dbReference type="NCBIfam" id="TIGR00745">
    <property type="entry name" value="apbA_panE"/>
    <property type="match status" value="1"/>
</dbReference>
<evidence type="ECO:0000259" key="5">
    <source>
        <dbReference type="Pfam" id="PF02558"/>
    </source>
</evidence>
<dbReference type="InterPro" id="IPR036291">
    <property type="entry name" value="NAD(P)-bd_dom_sf"/>
</dbReference>